<dbReference type="AlphaFoldDB" id="A0AAE9EKR1"/>
<evidence type="ECO:0000313" key="3">
    <source>
        <dbReference type="Proteomes" id="UP000829354"/>
    </source>
</evidence>
<sequence length="84" mass="9755">MYFEYHTLKQHSFCVASEAYLNKKEKKENLCVLWAPMSSPHSQICFTDLSPFASRSSLSRLFGHLYIQIVIFLCSLLSRIFCSL</sequence>
<keyword evidence="1" id="KW-1133">Transmembrane helix</keyword>
<keyword evidence="1" id="KW-0472">Membrane</keyword>
<reference evidence="2 3" key="1">
    <citation type="submission" date="2022-04" db="EMBL/GenBank/DDBJ databases">
        <title>Chromosome-level reference genomes for two strains of Caenorhabditis briggsae: an improved platform for comparative genomics.</title>
        <authorList>
            <person name="Stevens L."/>
            <person name="Andersen E."/>
        </authorList>
    </citation>
    <scope>NUCLEOTIDE SEQUENCE [LARGE SCALE GENOMIC DNA]</scope>
    <source>
        <strain evidence="2">VX34</strain>
        <tissue evidence="2">Whole-organism</tissue>
    </source>
</reference>
<dbReference type="Proteomes" id="UP000829354">
    <property type="component" value="Chromosome III"/>
</dbReference>
<organism evidence="2 3">
    <name type="scientific">Caenorhabditis briggsae</name>
    <dbReference type="NCBI Taxonomy" id="6238"/>
    <lineage>
        <taxon>Eukaryota</taxon>
        <taxon>Metazoa</taxon>
        <taxon>Ecdysozoa</taxon>
        <taxon>Nematoda</taxon>
        <taxon>Chromadorea</taxon>
        <taxon>Rhabditida</taxon>
        <taxon>Rhabditina</taxon>
        <taxon>Rhabditomorpha</taxon>
        <taxon>Rhabditoidea</taxon>
        <taxon>Rhabditidae</taxon>
        <taxon>Peloderinae</taxon>
        <taxon>Caenorhabditis</taxon>
    </lineage>
</organism>
<dbReference type="EMBL" id="CP092622">
    <property type="protein sequence ID" value="UMM26033.1"/>
    <property type="molecule type" value="Genomic_DNA"/>
</dbReference>
<evidence type="ECO:0000313" key="2">
    <source>
        <dbReference type="EMBL" id="UMM26033.1"/>
    </source>
</evidence>
<accession>A0AAE9EKR1</accession>
<evidence type="ECO:0000256" key="1">
    <source>
        <dbReference type="SAM" id="Phobius"/>
    </source>
</evidence>
<feature type="transmembrane region" description="Helical" evidence="1">
    <location>
        <begin position="61"/>
        <end position="82"/>
    </location>
</feature>
<gene>
    <name evidence="2" type="ORF">L5515_005598</name>
</gene>
<protein>
    <submittedName>
        <fullName evidence="2">Uncharacterized protein</fullName>
    </submittedName>
</protein>
<name>A0AAE9EKR1_CAEBR</name>
<keyword evidence="1" id="KW-0812">Transmembrane</keyword>
<proteinExistence type="predicted"/>
<keyword evidence="3" id="KW-1185">Reference proteome</keyword>